<name>A0A9P7EDH0_9AGAM</name>
<feature type="compositionally biased region" description="Polar residues" evidence="1">
    <location>
        <begin position="64"/>
        <end position="73"/>
    </location>
</feature>
<organism evidence="2 3">
    <name type="scientific">Suillus subaureus</name>
    <dbReference type="NCBI Taxonomy" id="48587"/>
    <lineage>
        <taxon>Eukaryota</taxon>
        <taxon>Fungi</taxon>
        <taxon>Dikarya</taxon>
        <taxon>Basidiomycota</taxon>
        <taxon>Agaricomycotina</taxon>
        <taxon>Agaricomycetes</taxon>
        <taxon>Agaricomycetidae</taxon>
        <taxon>Boletales</taxon>
        <taxon>Suillineae</taxon>
        <taxon>Suillaceae</taxon>
        <taxon>Suillus</taxon>
    </lineage>
</organism>
<sequence length="376" mass="41336">MQPSPTLIALSFNTPMPDQLAANQDVLDGDSHCAFINPPGSILSTNDMLENSRLRSNTVDHETLSPNHHTQPSVGPWTSGDSLSSTDHNHPNFTQGHYSTQSVSTSVSQALAIPPPQFVYSYSTTTNMLPPVLNHGSWNNTLTLHDTQYHNPVLGGASIGYSSSPAMRSGYPSPSISQMAYQNGHSLRSTTPLQYTVANHTPSPSIFDNNMSTSGFSPYNTFPPPWQTRAVPQPGHLSLPFTPMIPPPLAAESSRFAFVMQPQASHGEQIGYLSNQLPDNQPDSFLLHSLPSSPLLSCRWLNDDAIIHCGFTGTLKALKLHCAVIHFTGPKIARIKCHWEGCDYYKCKNPTVRAMRRDSLWRHICEIHFGLKRGSI</sequence>
<reference evidence="2" key="1">
    <citation type="journal article" date="2020" name="New Phytol.">
        <title>Comparative genomics reveals dynamic genome evolution in host specialist ectomycorrhizal fungi.</title>
        <authorList>
            <person name="Lofgren L.A."/>
            <person name="Nguyen N.H."/>
            <person name="Vilgalys R."/>
            <person name="Ruytinx J."/>
            <person name="Liao H.L."/>
            <person name="Branco S."/>
            <person name="Kuo A."/>
            <person name="LaButti K."/>
            <person name="Lipzen A."/>
            <person name="Andreopoulos W."/>
            <person name="Pangilinan J."/>
            <person name="Riley R."/>
            <person name="Hundley H."/>
            <person name="Na H."/>
            <person name="Barry K."/>
            <person name="Grigoriev I.V."/>
            <person name="Stajich J.E."/>
            <person name="Kennedy P.G."/>
        </authorList>
    </citation>
    <scope>NUCLEOTIDE SEQUENCE</scope>
    <source>
        <strain evidence="2">MN1</strain>
    </source>
</reference>
<keyword evidence="3" id="KW-1185">Reference proteome</keyword>
<dbReference type="Proteomes" id="UP000807769">
    <property type="component" value="Unassembled WGS sequence"/>
</dbReference>
<dbReference type="AlphaFoldDB" id="A0A9P7EDH0"/>
<protein>
    <submittedName>
        <fullName evidence="2">Uncharacterized protein</fullName>
    </submittedName>
</protein>
<dbReference type="EMBL" id="JABBWG010000012">
    <property type="protein sequence ID" value="KAG1818159.1"/>
    <property type="molecule type" value="Genomic_DNA"/>
</dbReference>
<feature type="compositionally biased region" description="Polar residues" evidence="1">
    <location>
        <begin position="79"/>
        <end position="98"/>
    </location>
</feature>
<dbReference type="GeneID" id="64633999"/>
<dbReference type="RefSeq" id="XP_041194219.1">
    <property type="nucleotide sequence ID" value="XM_041339983.1"/>
</dbReference>
<accession>A0A9P7EDH0</accession>
<feature type="region of interest" description="Disordered" evidence="1">
    <location>
        <begin position="60"/>
        <end position="101"/>
    </location>
</feature>
<proteinExistence type="predicted"/>
<evidence type="ECO:0000256" key="1">
    <source>
        <dbReference type="SAM" id="MobiDB-lite"/>
    </source>
</evidence>
<evidence type="ECO:0000313" key="3">
    <source>
        <dbReference type="Proteomes" id="UP000807769"/>
    </source>
</evidence>
<comment type="caution">
    <text evidence="2">The sequence shown here is derived from an EMBL/GenBank/DDBJ whole genome shotgun (WGS) entry which is preliminary data.</text>
</comment>
<evidence type="ECO:0000313" key="2">
    <source>
        <dbReference type="EMBL" id="KAG1818159.1"/>
    </source>
</evidence>
<gene>
    <name evidence="2" type="ORF">BJ212DRAFT_1479986</name>
</gene>
<dbReference type="OrthoDB" id="2637055at2759"/>